<dbReference type="GO" id="GO:0005829">
    <property type="term" value="C:cytosol"/>
    <property type="evidence" value="ECO:0007669"/>
    <property type="project" value="TreeGrafter"/>
</dbReference>
<dbReference type="InterPro" id="IPR002637">
    <property type="entry name" value="RdgB/HAM1"/>
</dbReference>
<evidence type="ECO:0008006" key="5">
    <source>
        <dbReference type="Google" id="ProtNLM"/>
    </source>
</evidence>
<dbReference type="GO" id="GO:0009143">
    <property type="term" value="P:nucleoside triphosphate catabolic process"/>
    <property type="evidence" value="ECO:0007669"/>
    <property type="project" value="InterPro"/>
</dbReference>
<dbReference type="STRING" id="1798409.A3I24_03050"/>
<dbReference type="PANTHER" id="PTHR11067">
    <property type="entry name" value="INOSINE TRIPHOSPHATE PYROPHOSPHATASE/HAM1 PROTEIN"/>
    <property type="match status" value="1"/>
</dbReference>
<evidence type="ECO:0000313" key="4">
    <source>
        <dbReference type="Proteomes" id="UP000177690"/>
    </source>
</evidence>
<name>A0A1G1ZUV4_9BACT</name>
<comment type="caution">
    <text evidence="3">The sequence shown here is derived from an EMBL/GenBank/DDBJ whole genome shotgun (WGS) entry which is preliminary data.</text>
</comment>
<dbReference type="InterPro" id="IPR029001">
    <property type="entry name" value="ITPase-like_fam"/>
</dbReference>
<dbReference type="CDD" id="cd00515">
    <property type="entry name" value="HAM1"/>
    <property type="match status" value="1"/>
</dbReference>
<keyword evidence="2" id="KW-0378">Hydrolase</keyword>
<evidence type="ECO:0000313" key="3">
    <source>
        <dbReference type="EMBL" id="OGY67906.1"/>
    </source>
</evidence>
<reference evidence="3 4" key="1">
    <citation type="journal article" date="2016" name="Nat. Commun.">
        <title>Thousands of microbial genomes shed light on interconnected biogeochemical processes in an aquifer system.</title>
        <authorList>
            <person name="Anantharaman K."/>
            <person name="Brown C.T."/>
            <person name="Hug L.A."/>
            <person name="Sharon I."/>
            <person name="Castelle C.J."/>
            <person name="Probst A.J."/>
            <person name="Thomas B.C."/>
            <person name="Singh A."/>
            <person name="Wilkins M.J."/>
            <person name="Karaoz U."/>
            <person name="Brodie E.L."/>
            <person name="Williams K.H."/>
            <person name="Hubbard S.S."/>
            <person name="Banfield J.F."/>
        </authorList>
    </citation>
    <scope>NUCLEOTIDE SEQUENCE [LARGE SCALE GENOMIC DNA]</scope>
</reference>
<protein>
    <recommendedName>
        <fullName evidence="5">Non-canonical purine NTP pyrophosphatase, RdgB/HAM1 family</fullName>
    </recommendedName>
</protein>
<proteinExistence type="inferred from homology"/>
<comment type="similarity">
    <text evidence="1">Belongs to the HAM1 NTPase family.</text>
</comment>
<organism evidence="3 4">
    <name type="scientific">Candidatus Harrisonbacteria bacterium RIFCSPLOWO2_02_FULL_41_13b</name>
    <dbReference type="NCBI Taxonomy" id="1798409"/>
    <lineage>
        <taxon>Bacteria</taxon>
        <taxon>Candidatus Harrisoniibacteriota</taxon>
    </lineage>
</organism>
<dbReference type="PANTHER" id="PTHR11067:SF9">
    <property type="entry name" value="INOSINE TRIPHOSPHATE PYROPHOSPHATASE"/>
    <property type="match status" value="1"/>
</dbReference>
<dbReference type="SUPFAM" id="SSF52972">
    <property type="entry name" value="ITPase-like"/>
    <property type="match status" value="1"/>
</dbReference>
<gene>
    <name evidence="3" type="ORF">A3I24_03050</name>
</gene>
<evidence type="ECO:0000256" key="2">
    <source>
        <dbReference type="ARBA" id="ARBA00022801"/>
    </source>
</evidence>
<dbReference type="GO" id="GO:0047429">
    <property type="term" value="F:nucleoside triphosphate diphosphatase activity"/>
    <property type="evidence" value="ECO:0007669"/>
    <property type="project" value="InterPro"/>
</dbReference>
<dbReference type="EMBL" id="MHJL01000012">
    <property type="protein sequence ID" value="OGY67906.1"/>
    <property type="molecule type" value="Genomic_DNA"/>
</dbReference>
<dbReference type="AlphaFoldDB" id="A0A1G1ZUV4"/>
<sequence>MKIIVATKNPGKLREIKEFLGADFERLSFLDFEDSPNIEETGATFLENAVLKAKTCFEWSGLPSVADDGGLEIDFLNGQPGVKSRRWPGYEATDEELIETALNKLKGVPWEKRTASLVSVGVFYDGKNTINAVEKIKGFITENKATHFEKGYPFRAIFWVSEFKKLYQELTREEHEAINHRRKVFLKLANMVKAGI</sequence>
<dbReference type="Gene3D" id="3.90.950.10">
    <property type="match status" value="1"/>
</dbReference>
<accession>A0A1G1ZUV4</accession>
<evidence type="ECO:0000256" key="1">
    <source>
        <dbReference type="ARBA" id="ARBA00008023"/>
    </source>
</evidence>
<dbReference type="Proteomes" id="UP000177690">
    <property type="component" value="Unassembled WGS sequence"/>
</dbReference>
<dbReference type="Pfam" id="PF01725">
    <property type="entry name" value="Ham1p_like"/>
    <property type="match status" value="1"/>
</dbReference>